<evidence type="ECO:0000256" key="1">
    <source>
        <dbReference type="SAM" id="MobiDB-lite"/>
    </source>
</evidence>
<proteinExistence type="predicted"/>
<dbReference type="EMBL" id="NNAY01004618">
    <property type="protein sequence ID" value="OXU17647.1"/>
    <property type="molecule type" value="Genomic_DNA"/>
</dbReference>
<reference evidence="2 3" key="1">
    <citation type="journal article" date="2017" name="Curr. Biol.">
        <title>The Evolution of Venom by Co-option of Single-Copy Genes.</title>
        <authorList>
            <person name="Martinson E.O."/>
            <person name="Mrinalini"/>
            <person name="Kelkar Y.D."/>
            <person name="Chang C.H."/>
            <person name="Werren J.H."/>
        </authorList>
    </citation>
    <scope>NUCLEOTIDE SEQUENCE [LARGE SCALE GENOMIC DNA]</scope>
    <source>
        <strain evidence="2 3">Alberta</strain>
        <tissue evidence="2">Whole body</tissue>
    </source>
</reference>
<dbReference type="Proteomes" id="UP000215335">
    <property type="component" value="Unassembled WGS sequence"/>
</dbReference>
<protein>
    <recommendedName>
        <fullName evidence="4">Reverse transcriptase domain-containing protein</fullName>
    </recommendedName>
</protein>
<comment type="caution">
    <text evidence="2">The sequence shown here is derived from an EMBL/GenBank/DDBJ whole genome shotgun (WGS) entry which is preliminary data.</text>
</comment>
<name>A0A232EH07_9HYME</name>
<evidence type="ECO:0000313" key="3">
    <source>
        <dbReference type="Proteomes" id="UP000215335"/>
    </source>
</evidence>
<gene>
    <name evidence="2" type="ORF">TSAR_002667</name>
</gene>
<feature type="region of interest" description="Disordered" evidence="1">
    <location>
        <begin position="308"/>
        <end position="337"/>
    </location>
</feature>
<dbReference type="OrthoDB" id="7700353at2759"/>
<sequence length="377" mass="42668">MLLTNDYPTTFLDVRGAFDNVNYEILLEKLANIDCSAIVLNFKCRNVVEKAVNTIKNNLNSIGLDLAHEKTVLIHFNNERIEPGQTNITIDKCVIKSSETVRYLGLILDYKFSFIPHINQKKIEKLHYTALRVALGYRISTPTNIIIAESKLPLIKDRAELLGKCFTTKLINQCIEQILDKTDFYEKTYIFSYDYKTITTNITVNTDLGKKLKLTNDPNNLLNEFLSKENACAIYTDGSKPQDAKFTGTACVCPDLNLTIVLSYLEESEFETAYKTTAHDLADKRITYRHKYVADTCELLRVTSEECNEKVTDPGLEPRSSGSALEDNVDRKRKEERGKLRRPCDARVCECELVMGSRAARHVYAPNLGSAGDSVHP</sequence>
<organism evidence="2 3">
    <name type="scientific">Trichomalopsis sarcophagae</name>
    <dbReference type="NCBI Taxonomy" id="543379"/>
    <lineage>
        <taxon>Eukaryota</taxon>
        <taxon>Metazoa</taxon>
        <taxon>Ecdysozoa</taxon>
        <taxon>Arthropoda</taxon>
        <taxon>Hexapoda</taxon>
        <taxon>Insecta</taxon>
        <taxon>Pterygota</taxon>
        <taxon>Neoptera</taxon>
        <taxon>Endopterygota</taxon>
        <taxon>Hymenoptera</taxon>
        <taxon>Apocrita</taxon>
        <taxon>Proctotrupomorpha</taxon>
        <taxon>Chalcidoidea</taxon>
        <taxon>Pteromalidae</taxon>
        <taxon>Pteromalinae</taxon>
        <taxon>Trichomalopsis</taxon>
    </lineage>
</organism>
<feature type="compositionally biased region" description="Basic and acidic residues" evidence="1">
    <location>
        <begin position="328"/>
        <end position="337"/>
    </location>
</feature>
<evidence type="ECO:0000313" key="2">
    <source>
        <dbReference type="EMBL" id="OXU17647.1"/>
    </source>
</evidence>
<keyword evidence="3" id="KW-1185">Reference proteome</keyword>
<evidence type="ECO:0008006" key="4">
    <source>
        <dbReference type="Google" id="ProtNLM"/>
    </source>
</evidence>
<dbReference type="AlphaFoldDB" id="A0A232EH07"/>
<accession>A0A232EH07</accession>